<dbReference type="InterPro" id="IPR037284">
    <property type="entry name" value="SUF_FeS_clus_asmbl_SufBD_sf"/>
</dbReference>
<evidence type="ECO:0000313" key="5">
    <source>
        <dbReference type="Proteomes" id="UP000231081"/>
    </source>
</evidence>
<protein>
    <submittedName>
        <fullName evidence="4">Fe-S cluster assembly protein SufB</fullName>
    </submittedName>
</protein>
<gene>
    <name evidence="4" type="primary">sufB</name>
    <name evidence="4" type="ORF">COX09_02725</name>
</gene>
<feature type="domain" description="SUF system FeS cluster assembly SufBD N-terminal" evidence="3">
    <location>
        <begin position="89"/>
        <end position="180"/>
    </location>
</feature>
<evidence type="ECO:0000259" key="2">
    <source>
        <dbReference type="Pfam" id="PF01458"/>
    </source>
</evidence>
<dbReference type="EMBL" id="PCSQ01000071">
    <property type="protein sequence ID" value="PIP52232.1"/>
    <property type="molecule type" value="Genomic_DNA"/>
</dbReference>
<dbReference type="PANTHER" id="PTHR30508">
    <property type="entry name" value="FES CLUSTER ASSEMBLY PROTEIN SUF"/>
    <property type="match status" value="1"/>
</dbReference>
<evidence type="ECO:0000313" key="4">
    <source>
        <dbReference type="EMBL" id="PIP52232.1"/>
    </source>
</evidence>
<reference evidence="4 5" key="1">
    <citation type="submission" date="2017-09" db="EMBL/GenBank/DDBJ databases">
        <title>Depth-based differentiation of microbial function through sediment-hosted aquifers and enrichment of novel symbionts in the deep terrestrial subsurface.</title>
        <authorList>
            <person name="Probst A.J."/>
            <person name="Ladd B."/>
            <person name="Jarett J.K."/>
            <person name="Geller-Mcgrath D.E."/>
            <person name="Sieber C.M."/>
            <person name="Emerson J.B."/>
            <person name="Anantharaman K."/>
            <person name="Thomas B.C."/>
            <person name="Malmstrom R."/>
            <person name="Stieglmeier M."/>
            <person name="Klingl A."/>
            <person name="Woyke T."/>
            <person name="Ryan C.M."/>
            <person name="Banfield J.F."/>
        </authorList>
    </citation>
    <scope>NUCLEOTIDE SEQUENCE [LARGE SCALE GENOMIC DNA]</scope>
    <source>
        <strain evidence="4">CG23_combo_of_CG06-09_8_20_14_all_47_9</strain>
    </source>
</reference>
<dbReference type="AlphaFoldDB" id="A0A2H0B3K1"/>
<dbReference type="PANTHER" id="PTHR30508:SF1">
    <property type="entry name" value="UPF0051 PROTEIN ABCI8, CHLOROPLASTIC-RELATED"/>
    <property type="match status" value="1"/>
</dbReference>
<organism evidence="4 5">
    <name type="scientific">Candidatus Beckwithbacteria bacterium CG23_combo_of_CG06-09_8_20_14_all_47_9</name>
    <dbReference type="NCBI Taxonomy" id="1974498"/>
    <lineage>
        <taxon>Bacteria</taxon>
        <taxon>Candidatus Beckwithiibacteriota</taxon>
    </lineage>
</organism>
<dbReference type="NCBIfam" id="TIGR01980">
    <property type="entry name" value="sufB"/>
    <property type="match status" value="1"/>
</dbReference>
<evidence type="ECO:0000256" key="1">
    <source>
        <dbReference type="ARBA" id="ARBA00043967"/>
    </source>
</evidence>
<sequence>MPAFNTGKGLSESVVRTISRKKQEPEWLLAYRLKGLEIFLAKELPQWGADLKAINFDELTYYVDPAAKKSRQWADVPQEIKNTFDKIGIPEAEKKFLAGVESQYDSEMVYGSLKNDWADQGVIFCSMDEAVKLYPEMVKKYMNTVIPIGDNKFSALNSAVWSGGSFVYVPKGVRLEQPLQAYFRINTSQFGQFERTLIIAEEGSVVHYSEGCSAPQYSASSLHAAVVEIFVKSRARVQYTTVQNWYKNIYNLVTKRAWVETRGEMIWTDANLGSKVTMKYPSFVLAGEGARGETLSIAVANAGQHQDVGSKAIHLAPNTKSLIVSKSISLGGGRSSYRGLVQINKGAKGSYSKVICDALILDSRSRTDTYPKNRIWENDAKLEHEATVSKVGEEQLFYLMSRGLSEDQARAMVVNGFIEPVVKQLPMEFAVEMNRLIELQMEGSVG</sequence>
<dbReference type="InterPro" id="IPR055346">
    <property type="entry name" value="Fe-S_cluster_assembly_SufBD"/>
</dbReference>
<dbReference type="InterPro" id="IPR000825">
    <property type="entry name" value="SUF_FeS_clus_asmbl_SufBD_core"/>
</dbReference>
<dbReference type="Pfam" id="PF19295">
    <property type="entry name" value="SufBD_N"/>
    <property type="match status" value="1"/>
</dbReference>
<name>A0A2H0B3K1_9BACT</name>
<evidence type="ECO:0000259" key="3">
    <source>
        <dbReference type="Pfam" id="PF19295"/>
    </source>
</evidence>
<proteinExistence type="inferred from homology"/>
<dbReference type="Pfam" id="PF01458">
    <property type="entry name" value="SUFBD_core"/>
    <property type="match status" value="1"/>
</dbReference>
<dbReference type="InterPro" id="IPR010231">
    <property type="entry name" value="SUF_FeS_clus_asmbl_SufB"/>
</dbReference>
<dbReference type="InterPro" id="IPR045595">
    <property type="entry name" value="SufBD_N"/>
</dbReference>
<comment type="similarity">
    <text evidence="1">Belongs to the iron-sulfur cluster assembly SufBD family.</text>
</comment>
<dbReference type="SUPFAM" id="SSF101960">
    <property type="entry name" value="Stabilizer of iron transporter SufD"/>
    <property type="match status" value="1"/>
</dbReference>
<dbReference type="GO" id="GO:0016226">
    <property type="term" value="P:iron-sulfur cluster assembly"/>
    <property type="evidence" value="ECO:0007669"/>
    <property type="project" value="InterPro"/>
</dbReference>
<feature type="domain" description="SUF system FeS cluster assembly SufBD core" evidence="2">
    <location>
        <begin position="183"/>
        <end position="417"/>
    </location>
</feature>
<dbReference type="Proteomes" id="UP000231081">
    <property type="component" value="Unassembled WGS sequence"/>
</dbReference>
<accession>A0A2H0B3K1</accession>
<comment type="caution">
    <text evidence="4">The sequence shown here is derived from an EMBL/GenBank/DDBJ whole genome shotgun (WGS) entry which is preliminary data.</text>
</comment>